<dbReference type="EMBL" id="LAZR01025104">
    <property type="protein sequence ID" value="KKL72978.1"/>
    <property type="molecule type" value="Genomic_DNA"/>
</dbReference>
<evidence type="ECO:0000313" key="1">
    <source>
        <dbReference type="EMBL" id="KKL72978.1"/>
    </source>
</evidence>
<comment type="caution">
    <text evidence="1">The sequence shown here is derived from an EMBL/GenBank/DDBJ whole genome shotgun (WGS) entry which is preliminary data.</text>
</comment>
<protein>
    <submittedName>
        <fullName evidence="1">Uncharacterized protein</fullName>
    </submittedName>
</protein>
<gene>
    <name evidence="1" type="ORF">LCGC14_2079500</name>
</gene>
<reference evidence="1" key="1">
    <citation type="journal article" date="2015" name="Nature">
        <title>Complex archaea that bridge the gap between prokaryotes and eukaryotes.</title>
        <authorList>
            <person name="Spang A."/>
            <person name="Saw J.H."/>
            <person name="Jorgensen S.L."/>
            <person name="Zaremba-Niedzwiedzka K."/>
            <person name="Martijn J."/>
            <person name="Lind A.E."/>
            <person name="van Eijk R."/>
            <person name="Schleper C."/>
            <person name="Guy L."/>
            <person name="Ettema T.J."/>
        </authorList>
    </citation>
    <scope>NUCLEOTIDE SEQUENCE</scope>
</reference>
<sequence length="78" mass="8656">MADLIAKFRIPDANVTPLADAIRASEPGDDEEDGNPILETDEAVIDRHVIGDLMAIEQRYRRRQLNADADDALVVKEP</sequence>
<proteinExistence type="predicted"/>
<dbReference type="AlphaFoldDB" id="A0A0F9EFV7"/>
<name>A0A0F9EFV7_9ZZZZ</name>
<accession>A0A0F9EFV7</accession>
<organism evidence="1">
    <name type="scientific">marine sediment metagenome</name>
    <dbReference type="NCBI Taxonomy" id="412755"/>
    <lineage>
        <taxon>unclassified sequences</taxon>
        <taxon>metagenomes</taxon>
        <taxon>ecological metagenomes</taxon>
    </lineage>
</organism>